<protein>
    <submittedName>
        <fullName evidence="1">Uncharacterized protein</fullName>
    </submittedName>
</protein>
<feature type="non-terminal residue" evidence="1">
    <location>
        <position position="61"/>
    </location>
</feature>
<organism evidence="1">
    <name type="scientific">marine sediment metagenome</name>
    <dbReference type="NCBI Taxonomy" id="412755"/>
    <lineage>
        <taxon>unclassified sequences</taxon>
        <taxon>metagenomes</taxon>
        <taxon>ecological metagenomes</taxon>
    </lineage>
</organism>
<name>X0T980_9ZZZZ</name>
<proteinExistence type="predicted"/>
<dbReference type="AlphaFoldDB" id="X0T980"/>
<dbReference type="EMBL" id="BARS01011424">
    <property type="protein sequence ID" value="GAF89769.1"/>
    <property type="molecule type" value="Genomic_DNA"/>
</dbReference>
<dbReference type="GO" id="GO:0051536">
    <property type="term" value="F:iron-sulfur cluster binding"/>
    <property type="evidence" value="ECO:0007669"/>
    <property type="project" value="InterPro"/>
</dbReference>
<sequence length="61" mass="6629">MATQLQTSKTRTITDQVKFVAETETVGVELVRAELAAGRLVIPANKLHLKTNLKPIGIGRT</sequence>
<dbReference type="GO" id="GO:0009228">
    <property type="term" value="P:thiamine biosynthetic process"/>
    <property type="evidence" value="ECO:0007669"/>
    <property type="project" value="InterPro"/>
</dbReference>
<dbReference type="InterPro" id="IPR002817">
    <property type="entry name" value="ThiC/BzaA/B"/>
</dbReference>
<evidence type="ECO:0000313" key="1">
    <source>
        <dbReference type="EMBL" id="GAF89769.1"/>
    </source>
</evidence>
<gene>
    <name evidence="1" type="ORF">S01H1_20785</name>
</gene>
<reference evidence="1" key="1">
    <citation type="journal article" date="2014" name="Front. Microbiol.">
        <title>High frequency of phylogenetically diverse reductive dehalogenase-homologous genes in deep subseafloor sedimentary metagenomes.</title>
        <authorList>
            <person name="Kawai M."/>
            <person name="Futagami T."/>
            <person name="Toyoda A."/>
            <person name="Takaki Y."/>
            <person name="Nishi S."/>
            <person name="Hori S."/>
            <person name="Arai W."/>
            <person name="Tsubouchi T."/>
            <person name="Morono Y."/>
            <person name="Uchiyama I."/>
            <person name="Ito T."/>
            <person name="Fujiyama A."/>
            <person name="Inagaki F."/>
            <person name="Takami H."/>
        </authorList>
    </citation>
    <scope>NUCLEOTIDE SEQUENCE</scope>
    <source>
        <strain evidence="1">Expedition CK06-06</strain>
    </source>
</reference>
<dbReference type="Pfam" id="PF01964">
    <property type="entry name" value="ThiC_Rad_SAM"/>
    <property type="match status" value="1"/>
</dbReference>
<accession>X0T980</accession>
<comment type="caution">
    <text evidence="1">The sequence shown here is derived from an EMBL/GenBank/DDBJ whole genome shotgun (WGS) entry which is preliminary data.</text>
</comment>